<sequence>MSITIRESLTLKSGTSESAPVRYLDTVDAYNEWAKVYDSDGNFLQALDTLEMQTMLPSFLRVVSSYFQPDDAPTMKLVDLGCGTGRNTMQLFLTAPKNVDIIGLDASPGMLDVARRNLRKVGIASGHSDDEDNNCSANQDDQFEVTSPREINMVSLNLFNILSWPRMLFPRSCYASTSTSSIATAPGDDIDISTTDTEVGVAGVISTLVVEHIPLDLFFQCVSALLLPGGYLLLTNMHSEMGEISQAGFIDEATGTKIRPETSYCHRIADVLSVAERTGLEVIGDVRERTVDETLVEVLGRRARKWVGVKVWFGVLFRKKTSVS</sequence>
<gene>
    <name evidence="2" type="ORF">MPDQ_003851</name>
</gene>
<dbReference type="Proteomes" id="UP000319663">
    <property type="component" value="Unassembled WGS sequence"/>
</dbReference>
<dbReference type="STRING" id="5098.A0A507QZ66"/>
<dbReference type="AlphaFoldDB" id="A0A507QZ66"/>
<dbReference type="EMBL" id="VIFY01000024">
    <property type="protein sequence ID" value="TQB75055.1"/>
    <property type="molecule type" value="Genomic_DNA"/>
</dbReference>
<evidence type="ECO:0000259" key="1">
    <source>
        <dbReference type="Pfam" id="PF13847"/>
    </source>
</evidence>
<dbReference type="Gene3D" id="3.40.50.150">
    <property type="entry name" value="Vaccinia Virus protein VP39"/>
    <property type="match status" value="2"/>
</dbReference>
<dbReference type="CDD" id="cd02440">
    <property type="entry name" value="AdoMet_MTases"/>
    <property type="match status" value="1"/>
</dbReference>
<reference evidence="2 3" key="1">
    <citation type="submission" date="2019-06" db="EMBL/GenBank/DDBJ databases">
        <title>Wine fermentation using esterase from Monascus purpureus.</title>
        <authorList>
            <person name="Geng C."/>
            <person name="Zhang Y."/>
        </authorList>
    </citation>
    <scope>NUCLEOTIDE SEQUENCE [LARGE SCALE GENOMIC DNA]</scope>
    <source>
        <strain evidence="2">HQ1</strain>
    </source>
</reference>
<dbReference type="InterPro" id="IPR025714">
    <property type="entry name" value="Methyltranfer_dom"/>
</dbReference>
<dbReference type="InterPro" id="IPR029063">
    <property type="entry name" value="SAM-dependent_MTases_sf"/>
</dbReference>
<keyword evidence="3" id="KW-1185">Reference proteome</keyword>
<proteinExistence type="predicted"/>
<comment type="caution">
    <text evidence="2">The sequence shown here is derived from an EMBL/GenBank/DDBJ whole genome shotgun (WGS) entry which is preliminary data.</text>
</comment>
<accession>A0A507QZ66</accession>
<evidence type="ECO:0000313" key="3">
    <source>
        <dbReference type="Proteomes" id="UP000319663"/>
    </source>
</evidence>
<dbReference type="GO" id="GO:0010420">
    <property type="term" value="F:polyprenyldihydroxybenzoate methyltransferase activity"/>
    <property type="evidence" value="ECO:0007669"/>
    <property type="project" value="TreeGrafter"/>
</dbReference>
<dbReference type="PANTHER" id="PTHR43464:SF52">
    <property type="entry name" value="PUTATIVE-RELATED"/>
    <property type="match status" value="1"/>
</dbReference>
<dbReference type="OrthoDB" id="66144at2759"/>
<evidence type="ECO:0000313" key="2">
    <source>
        <dbReference type="EMBL" id="TQB75055.1"/>
    </source>
</evidence>
<dbReference type="SUPFAM" id="SSF53335">
    <property type="entry name" value="S-adenosyl-L-methionine-dependent methyltransferases"/>
    <property type="match status" value="1"/>
</dbReference>
<name>A0A507QZ66_MONPU</name>
<dbReference type="PANTHER" id="PTHR43464">
    <property type="entry name" value="METHYLTRANSFERASE"/>
    <property type="match status" value="1"/>
</dbReference>
<feature type="domain" description="Methyltransferase" evidence="1">
    <location>
        <begin position="74"/>
        <end position="124"/>
    </location>
</feature>
<protein>
    <recommendedName>
        <fullName evidence="1">Methyltransferase domain-containing protein</fullName>
    </recommendedName>
</protein>
<organism evidence="2 3">
    <name type="scientific">Monascus purpureus</name>
    <name type="common">Red mold</name>
    <name type="synonym">Monascus anka</name>
    <dbReference type="NCBI Taxonomy" id="5098"/>
    <lineage>
        <taxon>Eukaryota</taxon>
        <taxon>Fungi</taxon>
        <taxon>Dikarya</taxon>
        <taxon>Ascomycota</taxon>
        <taxon>Pezizomycotina</taxon>
        <taxon>Eurotiomycetes</taxon>
        <taxon>Eurotiomycetidae</taxon>
        <taxon>Eurotiales</taxon>
        <taxon>Aspergillaceae</taxon>
        <taxon>Monascus</taxon>
    </lineage>
</organism>
<dbReference type="Pfam" id="PF13847">
    <property type="entry name" value="Methyltransf_31"/>
    <property type="match status" value="1"/>
</dbReference>